<dbReference type="EMBL" id="BTSY01000007">
    <property type="protein sequence ID" value="GMT35871.1"/>
    <property type="molecule type" value="Genomic_DNA"/>
</dbReference>
<dbReference type="InterPro" id="IPR036259">
    <property type="entry name" value="MFS_trans_sf"/>
</dbReference>
<evidence type="ECO:0000256" key="3">
    <source>
        <dbReference type="ARBA" id="ARBA00022989"/>
    </source>
</evidence>
<dbReference type="SUPFAM" id="SSF103473">
    <property type="entry name" value="MFS general substrate transporter"/>
    <property type="match status" value="1"/>
</dbReference>
<evidence type="ECO:0000256" key="2">
    <source>
        <dbReference type="ARBA" id="ARBA00022692"/>
    </source>
</evidence>
<feature type="transmembrane region" description="Helical" evidence="5">
    <location>
        <begin position="392"/>
        <end position="409"/>
    </location>
</feature>
<proteinExistence type="predicted"/>
<feature type="transmembrane region" description="Helical" evidence="5">
    <location>
        <begin position="479"/>
        <end position="498"/>
    </location>
</feature>
<feature type="transmembrane region" description="Helical" evidence="5">
    <location>
        <begin position="209"/>
        <end position="228"/>
    </location>
</feature>
<evidence type="ECO:0000256" key="5">
    <source>
        <dbReference type="SAM" id="Phobius"/>
    </source>
</evidence>
<feature type="transmembrane region" description="Helical" evidence="5">
    <location>
        <begin position="415"/>
        <end position="437"/>
    </location>
</feature>
<dbReference type="Pfam" id="PF00083">
    <property type="entry name" value="Sugar_tr"/>
    <property type="match status" value="1"/>
</dbReference>
<dbReference type="AlphaFoldDB" id="A0AAV5WXK9"/>
<feature type="transmembrane region" description="Helical" evidence="5">
    <location>
        <begin position="457"/>
        <end position="473"/>
    </location>
</feature>
<dbReference type="PROSITE" id="PS50850">
    <property type="entry name" value="MFS"/>
    <property type="match status" value="1"/>
</dbReference>
<keyword evidence="2 5" id="KW-0812">Transmembrane</keyword>
<feature type="transmembrane region" description="Helical" evidence="5">
    <location>
        <begin position="321"/>
        <end position="341"/>
    </location>
</feature>
<evidence type="ECO:0000256" key="1">
    <source>
        <dbReference type="ARBA" id="ARBA00004141"/>
    </source>
</evidence>
<gene>
    <name evidence="7" type="ORF">PFISCL1PPCAC_27168</name>
</gene>
<protein>
    <recommendedName>
        <fullName evidence="6">Major facilitator superfamily (MFS) profile domain-containing protein</fullName>
    </recommendedName>
</protein>
<comment type="caution">
    <text evidence="7">The sequence shown here is derived from an EMBL/GenBank/DDBJ whole genome shotgun (WGS) entry which is preliminary data.</text>
</comment>
<organism evidence="7 8">
    <name type="scientific">Pristionchus fissidentatus</name>
    <dbReference type="NCBI Taxonomy" id="1538716"/>
    <lineage>
        <taxon>Eukaryota</taxon>
        <taxon>Metazoa</taxon>
        <taxon>Ecdysozoa</taxon>
        <taxon>Nematoda</taxon>
        <taxon>Chromadorea</taxon>
        <taxon>Rhabditida</taxon>
        <taxon>Rhabditina</taxon>
        <taxon>Diplogasteromorpha</taxon>
        <taxon>Diplogasteroidea</taxon>
        <taxon>Neodiplogasteridae</taxon>
        <taxon>Pristionchus</taxon>
    </lineage>
</organism>
<dbReference type="GO" id="GO:0022857">
    <property type="term" value="F:transmembrane transporter activity"/>
    <property type="evidence" value="ECO:0007669"/>
    <property type="project" value="InterPro"/>
</dbReference>
<evidence type="ECO:0000313" key="8">
    <source>
        <dbReference type="Proteomes" id="UP001432322"/>
    </source>
</evidence>
<feature type="domain" description="Major facilitator superfamily (MFS) profile" evidence="6">
    <location>
        <begin position="34"/>
        <end position="503"/>
    </location>
</feature>
<comment type="subcellular location">
    <subcellularLocation>
        <location evidence="1">Membrane</location>
        <topology evidence="1">Multi-pass membrane protein</topology>
    </subcellularLocation>
</comment>
<feature type="transmembrane region" description="Helical" evidence="5">
    <location>
        <begin position="234"/>
        <end position="252"/>
    </location>
</feature>
<keyword evidence="8" id="KW-1185">Reference proteome</keyword>
<feature type="transmembrane region" description="Helical" evidence="5">
    <location>
        <begin position="179"/>
        <end position="197"/>
    </location>
</feature>
<evidence type="ECO:0000313" key="7">
    <source>
        <dbReference type="EMBL" id="GMT35871.1"/>
    </source>
</evidence>
<dbReference type="Gene3D" id="1.20.1250.20">
    <property type="entry name" value="MFS general substrate transporter like domains"/>
    <property type="match status" value="1"/>
</dbReference>
<dbReference type="Proteomes" id="UP001432322">
    <property type="component" value="Unassembled WGS sequence"/>
</dbReference>
<accession>A0AAV5WXK9</accession>
<name>A0AAV5WXK9_9BILA</name>
<reference evidence="7" key="1">
    <citation type="submission" date="2023-10" db="EMBL/GenBank/DDBJ databases">
        <title>Genome assembly of Pristionchus species.</title>
        <authorList>
            <person name="Yoshida K."/>
            <person name="Sommer R.J."/>
        </authorList>
    </citation>
    <scope>NUCLEOTIDE SEQUENCE</scope>
    <source>
        <strain evidence="7">RS5133</strain>
    </source>
</reference>
<dbReference type="InterPro" id="IPR005828">
    <property type="entry name" value="MFS_sugar_transport-like"/>
</dbReference>
<sequence length="521" mass="58410">MSVPTQEELTVLAPDEEEERPGKTLEEFIGLGRYAVVAFSASFLIILSTVMVIVFMVYAGATPTVIGCGGEKFPVDQIEACQRYHEIKRKNESICEPVLEYQFESVNVEYHYLCDDAIKVKSSTTWQMAAILVGALTFGQLSDMYGRRMVMLVALAGICIGNAFVAHATSFAWFYTSRLAVGFFAGGTSAVHAVYIVEHARKDHRMLICNVVTWSPNFAIAPLIAYYAHDWRTLSLVSAIINVISFIALFLCSESPRFLIQKGRIDEARSVLARIRSINGDSCEIRNGEVEKMMKNETLKYEASEDQRHYTYFDLLTSKQLLVYTLVLGFGISVTSLQNYGIIFNTEKLSGSLFLNGAFFGIIRWIVNLLIGYLDYKCAAVTRKRVTTISKTINLICLAAIIVVFMLGLDQTYAWVVRVAAITVLVFCGPIFTSKFLCASELYPTSVRNVGNSFQSMSARVGTIFGTTLFILTEKHKSMPYWILAIFLFVDIFLYHFLIPETKGSDLKDEMPPRKQTISRA</sequence>
<feature type="transmembrane region" description="Helical" evidence="5">
    <location>
        <begin position="34"/>
        <end position="58"/>
    </location>
</feature>
<evidence type="ECO:0000256" key="4">
    <source>
        <dbReference type="ARBA" id="ARBA00023136"/>
    </source>
</evidence>
<dbReference type="GO" id="GO:0016020">
    <property type="term" value="C:membrane"/>
    <property type="evidence" value="ECO:0007669"/>
    <property type="project" value="UniProtKB-SubCell"/>
</dbReference>
<dbReference type="InterPro" id="IPR020846">
    <property type="entry name" value="MFS_dom"/>
</dbReference>
<keyword evidence="3 5" id="KW-1133">Transmembrane helix</keyword>
<evidence type="ECO:0000259" key="6">
    <source>
        <dbReference type="PROSITE" id="PS50850"/>
    </source>
</evidence>
<keyword evidence="4 5" id="KW-0472">Membrane</keyword>
<feature type="transmembrane region" description="Helical" evidence="5">
    <location>
        <begin position="353"/>
        <end position="371"/>
    </location>
</feature>
<feature type="transmembrane region" description="Helical" evidence="5">
    <location>
        <begin position="150"/>
        <end position="173"/>
    </location>
</feature>
<dbReference type="PANTHER" id="PTHR24064">
    <property type="entry name" value="SOLUTE CARRIER FAMILY 22 MEMBER"/>
    <property type="match status" value="1"/>
</dbReference>